<dbReference type="Proteomes" id="UP000216998">
    <property type="component" value="Unassembled WGS sequence"/>
</dbReference>
<dbReference type="EMBL" id="NOXU01000032">
    <property type="protein sequence ID" value="OYQ31739.1"/>
    <property type="molecule type" value="Genomic_DNA"/>
</dbReference>
<dbReference type="OrthoDB" id="9793561at2"/>
<reference evidence="2 3" key="1">
    <citation type="submission" date="2017-07" db="EMBL/GenBank/DDBJ databases">
        <title>Niveispirillum cyanobacteriorum sp. nov., isolated from cyanobacterial aggregates in a eutrophic lake.</title>
        <authorList>
            <person name="Cai H."/>
        </authorList>
    </citation>
    <scope>NUCLEOTIDE SEQUENCE [LARGE SCALE GENOMIC DNA]</scope>
    <source>
        <strain evidence="3">TH1-14</strain>
    </source>
</reference>
<gene>
    <name evidence="2" type="ORF">CHU95_21650</name>
</gene>
<evidence type="ECO:0000313" key="2">
    <source>
        <dbReference type="EMBL" id="OYQ31739.1"/>
    </source>
</evidence>
<name>A0A255YRA9_9PROT</name>
<proteinExistence type="predicted"/>
<evidence type="ECO:0000313" key="3">
    <source>
        <dbReference type="Proteomes" id="UP000216998"/>
    </source>
</evidence>
<organism evidence="2 3">
    <name type="scientific">Niveispirillum lacus</name>
    <dbReference type="NCBI Taxonomy" id="1981099"/>
    <lineage>
        <taxon>Bacteria</taxon>
        <taxon>Pseudomonadati</taxon>
        <taxon>Pseudomonadota</taxon>
        <taxon>Alphaproteobacteria</taxon>
        <taxon>Rhodospirillales</taxon>
        <taxon>Azospirillaceae</taxon>
        <taxon>Niveispirillum</taxon>
    </lineage>
</organism>
<feature type="signal peptide" evidence="1">
    <location>
        <begin position="1"/>
        <end position="21"/>
    </location>
</feature>
<protein>
    <submittedName>
        <fullName evidence="2">Uncharacterized protein</fullName>
    </submittedName>
</protein>
<dbReference type="RefSeq" id="WP_094458456.1">
    <property type="nucleotide sequence ID" value="NZ_NOXU01000032.1"/>
</dbReference>
<sequence>MLKQLAALTLVTGVWVGPALADIEGSVAITTDYIDKGASQSDGHAAFQAGLTWIAEGGAVPGGGWLDRRL</sequence>
<feature type="chain" id="PRO_5012423038" evidence="1">
    <location>
        <begin position="22"/>
        <end position="70"/>
    </location>
</feature>
<keyword evidence="3" id="KW-1185">Reference proteome</keyword>
<dbReference type="AlphaFoldDB" id="A0A255YRA9"/>
<evidence type="ECO:0000256" key="1">
    <source>
        <dbReference type="SAM" id="SignalP"/>
    </source>
</evidence>
<keyword evidence="1" id="KW-0732">Signal</keyword>
<comment type="caution">
    <text evidence="2">The sequence shown here is derived from an EMBL/GenBank/DDBJ whole genome shotgun (WGS) entry which is preliminary data.</text>
</comment>
<accession>A0A255YRA9</accession>